<dbReference type="InterPro" id="IPR002223">
    <property type="entry name" value="Kunitz_BPTI"/>
</dbReference>
<sequence length="339" mass="37070">MLFEHAECEDFLSDEKWSAVGLRDCKPYVCDFPHELCRRPAAKYQDEMGNKCSRIPDNVCLTAANGGTPLAANANSVTNNGIASANIGKSELPTATSSLPTYSNEFSTALPSSTQIGGNTTEITTKSTDSLEDICNLDQPQGRYCGFALKVAYNRNNRRCEEFWFPGCRTIQTNQNLFDSVEECLQRTSTGSFVPFFTTHHPAVPASVETLLPPVPLVAPYLATTKAPRAEVPKIIKTTFIKPTLVPTLQPQQPQPWINEISSEVEKPYVRVVGRQSSLKPPQLTAQPYWLTSPSSAGSILGLISSGISQFTGARSDETGGDGSLFHHLPQFLRLLQGR</sequence>
<dbReference type="Gene3D" id="4.10.410.10">
    <property type="entry name" value="Pancreatic trypsin inhibitor Kunitz domain"/>
    <property type="match status" value="1"/>
</dbReference>
<gene>
    <name evidence="2" type="ORF">NLS_LOCUS4335</name>
</gene>
<dbReference type="SMART" id="SM00131">
    <property type="entry name" value="KU"/>
    <property type="match status" value="1"/>
</dbReference>
<feature type="domain" description="BPTI/Kunitz inhibitor" evidence="1">
    <location>
        <begin position="135"/>
        <end position="188"/>
    </location>
</feature>
<dbReference type="OrthoDB" id="4473401at2759"/>
<dbReference type="InterPro" id="IPR036880">
    <property type="entry name" value="Kunitz_BPTI_sf"/>
</dbReference>
<dbReference type="PROSITE" id="PS50279">
    <property type="entry name" value="BPTI_KUNITZ_2"/>
    <property type="match status" value="1"/>
</dbReference>
<dbReference type="SUPFAM" id="SSF57362">
    <property type="entry name" value="BPTI-like"/>
    <property type="match status" value="1"/>
</dbReference>
<dbReference type="GO" id="GO:0004867">
    <property type="term" value="F:serine-type endopeptidase inhibitor activity"/>
    <property type="evidence" value="ECO:0007669"/>
    <property type="project" value="InterPro"/>
</dbReference>
<name>A0A3P6TIP6_LITSI</name>
<evidence type="ECO:0000259" key="1">
    <source>
        <dbReference type="PROSITE" id="PS50279"/>
    </source>
</evidence>
<dbReference type="AlphaFoldDB" id="A0A3P6TIP6"/>
<organism evidence="2 3">
    <name type="scientific">Litomosoides sigmodontis</name>
    <name type="common">Filarial nematode worm</name>
    <dbReference type="NCBI Taxonomy" id="42156"/>
    <lineage>
        <taxon>Eukaryota</taxon>
        <taxon>Metazoa</taxon>
        <taxon>Ecdysozoa</taxon>
        <taxon>Nematoda</taxon>
        <taxon>Chromadorea</taxon>
        <taxon>Rhabditida</taxon>
        <taxon>Spirurina</taxon>
        <taxon>Spiruromorpha</taxon>
        <taxon>Filarioidea</taxon>
        <taxon>Onchocercidae</taxon>
        <taxon>Litomosoides</taxon>
    </lineage>
</organism>
<dbReference type="Proteomes" id="UP000277928">
    <property type="component" value="Unassembled WGS sequence"/>
</dbReference>
<dbReference type="Pfam" id="PF00014">
    <property type="entry name" value="Kunitz_BPTI"/>
    <property type="match status" value="1"/>
</dbReference>
<dbReference type="OMA" id="VAYNRNN"/>
<evidence type="ECO:0000313" key="3">
    <source>
        <dbReference type="Proteomes" id="UP000277928"/>
    </source>
</evidence>
<proteinExistence type="predicted"/>
<keyword evidence="3" id="KW-1185">Reference proteome</keyword>
<protein>
    <recommendedName>
        <fullName evidence="1">BPTI/Kunitz inhibitor domain-containing protein</fullName>
    </recommendedName>
</protein>
<reference evidence="2 3" key="1">
    <citation type="submission" date="2018-08" db="EMBL/GenBank/DDBJ databases">
        <authorList>
            <person name="Laetsch R D."/>
            <person name="Stevens L."/>
            <person name="Kumar S."/>
            <person name="Blaxter L. M."/>
        </authorList>
    </citation>
    <scope>NUCLEOTIDE SEQUENCE [LARGE SCALE GENOMIC DNA]</scope>
</reference>
<dbReference type="STRING" id="42156.A0A3P6TIP6"/>
<evidence type="ECO:0000313" key="2">
    <source>
        <dbReference type="EMBL" id="VDK79060.1"/>
    </source>
</evidence>
<dbReference type="EMBL" id="UYRX01000274">
    <property type="protein sequence ID" value="VDK79060.1"/>
    <property type="molecule type" value="Genomic_DNA"/>
</dbReference>
<accession>A0A3P6TIP6</accession>